<name>A0A1X0S038_RHIZD</name>
<protein>
    <submittedName>
        <fullName evidence="1">Uncharacterized protein</fullName>
    </submittedName>
</protein>
<dbReference type="VEuPathDB" id="FungiDB:BCV72DRAFT_303456"/>
<dbReference type="AlphaFoldDB" id="A0A1X0S038"/>
<evidence type="ECO:0000313" key="1">
    <source>
        <dbReference type="EMBL" id="ORE17508.1"/>
    </source>
</evidence>
<reference evidence="1 2" key="1">
    <citation type="journal article" date="2016" name="Proc. Natl. Acad. Sci. U.S.A.">
        <title>Lipid metabolic changes in an early divergent fungus govern the establishment of a mutualistic symbiosis with endobacteria.</title>
        <authorList>
            <person name="Lastovetsky O.A."/>
            <person name="Gaspar M.L."/>
            <person name="Mondo S.J."/>
            <person name="LaButti K.M."/>
            <person name="Sandor L."/>
            <person name="Grigoriev I.V."/>
            <person name="Henry S.A."/>
            <person name="Pawlowska T.E."/>
        </authorList>
    </citation>
    <scope>NUCLEOTIDE SEQUENCE [LARGE SCALE GENOMIC DNA]</scope>
    <source>
        <strain evidence="1 2">ATCC 11559</strain>
    </source>
</reference>
<dbReference type="EMBL" id="KV921353">
    <property type="protein sequence ID" value="ORE17508.1"/>
    <property type="molecule type" value="Genomic_DNA"/>
</dbReference>
<organism evidence="1 2">
    <name type="scientific">Rhizopus microsporus</name>
    <dbReference type="NCBI Taxonomy" id="58291"/>
    <lineage>
        <taxon>Eukaryota</taxon>
        <taxon>Fungi</taxon>
        <taxon>Fungi incertae sedis</taxon>
        <taxon>Mucoromycota</taxon>
        <taxon>Mucoromycotina</taxon>
        <taxon>Mucoromycetes</taxon>
        <taxon>Mucorales</taxon>
        <taxon>Mucorineae</taxon>
        <taxon>Rhizopodaceae</taxon>
        <taxon>Rhizopus</taxon>
    </lineage>
</organism>
<dbReference type="Proteomes" id="UP000242381">
    <property type="component" value="Unassembled WGS sequence"/>
</dbReference>
<gene>
    <name evidence="1" type="ORF">BCV71DRAFT_235709</name>
</gene>
<sequence>MAAAEGKEKADEVLLDNDKEIEHEVWGPISRNQTLLFTRILILKVLLSLDVEYRVQTRLCLESSVNHKEGNRTSFFVKLCIKVNTNRQKGPRTTMKELTYFGKVVSYLRYTFPDRSSKLLSLVNVFDVKTNKDSLWQYKTPSAVYKIKVVNADEIVSFLAVHLVYY</sequence>
<evidence type="ECO:0000313" key="2">
    <source>
        <dbReference type="Proteomes" id="UP000242381"/>
    </source>
</evidence>
<proteinExistence type="predicted"/>
<accession>A0A1X0S038</accession>